<evidence type="ECO:0000313" key="2">
    <source>
        <dbReference type="EMBL" id="JAD23461.1"/>
    </source>
</evidence>
<organism evidence="2">
    <name type="scientific">Arundo donax</name>
    <name type="common">Giant reed</name>
    <name type="synonym">Donax arundinaceus</name>
    <dbReference type="NCBI Taxonomy" id="35708"/>
    <lineage>
        <taxon>Eukaryota</taxon>
        <taxon>Viridiplantae</taxon>
        <taxon>Streptophyta</taxon>
        <taxon>Embryophyta</taxon>
        <taxon>Tracheophyta</taxon>
        <taxon>Spermatophyta</taxon>
        <taxon>Magnoliopsida</taxon>
        <taxon>Liliopsida</taxon>
        <taxon>Poales</taxon>
        <taxon>Poaceae</taxon>
        <taxon>PACMAD clade</taxon>
        <taxon>Arundinoideae</taxon>
        <taxon>Arundineae</taxon>
        <taxon>Arundo</taxon>
    </lineage>
</organism>
<sequence length="161" mass="16518">MARRQRASGSGTTSSRMSPGHGHRRWCSARRRCAGCDTRSRTAPLCAPSCAGSAWPSTSGTCPWTLCSGRSSRPCSPRVTAPSRSRSCSSAGDSWACGGTQGHGGLLTNPNACGRGAAQAAAMTGLLAVPAPIWPWPALTAPSRSPSSRNPDYLSISTGGD</sequence>
<reference evidence="2" key="1">
    <citation type="submission" date="2014-09" db="EMBL/GenBank/DDBJ databases">
        <authorList>
            <person name="Magalhaes I.L.F."/>
            <person name="Oliveira U."/>
            <person name="Santos F.R."/>
            <person name="Vidigal T.H.D.A."/>
            <person name="Brescovit A.D."/>
            <person name="Santos A.J."/>
        </authorList>
    </citation>
    <scope>NUCLEOTIDE SEQUENCE</scope>
    <source>
        <tissue evidence="2">Shoot tissue taken approximately 20 cm above the soil surface</tissue>
    </source>
</reference>
<feature type="compositionally biased region" description="Polar residues" evidence="1">
    <location>
        <begin position="142"/>
        <end position="161"/>
    </location>
</feature>
<reference evidence="2" key="2">
    <citation type="journal article" date="2015" name="Data Brief">
        <title>Shoot transcriptome of the giant reed, Arundo donax.</title>
        <authorList>
            <person name="Barrero R.A."/>
            <person name="Guerrero F.D."/>
            <person name="Moolhuijzen P."/>
            <person name="Goolsby J.A."/>
            <person name="Tidwell J."/>
            <person name="Bellgard S.E."/>
            <person name="Bellgard M.I."/>
        </authorList>
    </citation>
    <scope>NUCLEOTIDE SEQUENCE</scope>
    <source>
        <tissue evidence="2">Shoot tissue taken approximately 20 cm above the soil surface</tissue>
    </source>
</reference>
<dbReference type="EMBL" id="GBRH01274434">
    <property type="protein sequence ID" value="JAD23461.1"/>
    <property type="molecule type" value="Transcribed_RNA"/>
</dbReference>
<evidence type="ECO:0000256" key="1">
    <source>
        <dbReference type="SAM" id="MobiDB-lite"/>
    </source>
</evidence>
<proteinExistence type="predicted"/>
<name>A0A0A8YBX4_ARUDO</name>
<feature type="compositionally biased region" description="Low complexity" evidence="1">
    <location>
        <begin position="70"/>
        <end position="90"/>
    </location>
</feature>
<protein>
    <submittedName>
        <fullName evidence="2">Uncharacterized protein</fullName>
    </submittedName>
</protein>
<feature type="compositionally biased region" description="Polar residues" evidence="1">
    <location>
        <begin position="7"/>
        <end position="17"/>
    </location>
</feature>
<feature type="region of interest" description="Disordered" evidence="1">
    <location>
        <begin position="137"/>
        <end position="161"/>
    </location>
</feature>
<accession>A0A0A8YBX4</accession>
<dbReference type="AlphaFoldDB" id="A0A0A8YBX4"/>
<feature type="region of interest" description="Disordered" evidence="1">
    <location>
        <begin position="1"/>
        <end position="24"/>
    </location>
</feature>
<feature type="region of interest" description="Disordered" evidence="1">
    <location>
        <begin position="70"/>
        <end position="93"/>
    </location>
</feature>